<dbReference type="PANTHER" id="PTHR46609:SF6">
    <property type="entry name" value="EXONUCLEASE, PHAGE-TYPE_RECB, C-TERMINAL DOMAIN-CONTAINING PROTEIN-RELATED"/>
    <property type="match status" value="1"/>
</dbReference>
<dbReference type="EMBL" id="LZYH01000227">
    <property type="protein sequence ID" value="OFC62490.1"/>
    <property type="molecule type" value="Genomic_DNA"/>
</dbReference>
<reference evidence="2 3" key="1">
    <citation type="submission" date="2016-06" db="EMBL/GenBank/DDBJ databases">
        <title>Gene turnover analysis identifies the evolutionary adaptation of the extremophile Acidithiobacillus caldus.</title>
        <authorList>
            <person name="Zhang X."/>
        </authorList>
    </citation>
    <scope>NUCLEOTIDE SEQUENCE [LARGE SCALE GENOMIC DNA]</scope>
    <source>
        <strain evidence="2 3">S1</strain>
    </source>
</reference>
<dbReference type="Gene3D" id="3.90.320.10">
    <property type="match status" value="1"/>
</dbReference>
<name>A0A1E7Z128_9PROT</name>
<protein>
    <recommendedName>
        <fullName evidence="1">YqaJ viral recombinase domain-containing protein</fullName>
    </recommendedName>
</protein>
<proteinExistence type="predicted"/>
<evidence type="ECO:0000313" key="3">
    <source>
        <dbReference type="Proteomes" id="UP000175707"/>
    </source>
</evidence>
<dbReference type="SUPFAM" id="SSF52980">
    <property type="entry name" value="Restriction endonuclease-like"/>
    <property type="match status" value="1"/>
</dbReference>
<dbReference type="InterPro" id="IPR051703">
    <property type="entry name" value="NF-kappa-B_Signaling_Reg"/>
</dbReference>
<dbReference type="Proteomes" id="UP000175707">
    <property type="component" value="Unassembled WGS sequence"/>
</dbReference>
<dbReference type="PANTHER" id="PTHR46609">
    <property type="entry name" value="EXONUCLEASE, PHAGE-TYPE/RECB, C-TERMINAL DOMAIN-CONTAINING PROTEIN"/>
    <property type="match status" value="1"/>
</dbReference>
<dbReference type="Pfam" id="PF09588">
    <property type="entry name" value="YqaJ"/>
    <property type="match status" value="1"/>
</dbReference>
<evidence type="ECO:0000259" key="1">
    <source>
        <dbReference type="Pfam" id="PF09588"/>
    </source>
</evidence>
<dbReference type="AlphaFoldDB" id="A0A1E7Z128"/>
<comment type="caution">
    <text evidence="2">The sequence shown here is derived from an EMBL/GenBank/DDBJ whole genome shotgun (WGS) entry which is preliminary data.</text>
</comment>
<sequence>MKIIELNQKSDAWLAWRNSGIGGSDAPIIMGQSPWKSAYQLWLEKTGQAERPTPNPYAQKAMDRGNALEPIARERVEDMMGILFDPICIEGNPSWMKLSSDGIDFSGTKVLEIKCPGGRDHATAVQGKIPDKYRDQLQHTLAVTHAEVCFYASYRPEEQENPIIIEVLPDRERIELLKEREAKFWEAVSKRDYGIFEESSQDDAPEGFAAIARQWILLQEELEHMGSEQKSLQDQLLKIAGGEIRACGLEIVQTKRRGTIDYKAAFKALGIDPDSMEPFRKPDVLGVKVQRLGGH</sequence>
<accession>A0A1E7Z128</accession>
<organism evidence="2 3">
    <name type="scientific">Acidithiobacillus caldus</name>
    <dbReference type="NCBI Taxonomy" id="33059"/>
    <lineage>
        <taxon>Bacteria</taxon>
        <taxon>Pseudomonadati</taxon>
        <taxon>Pseudomonadota</taxon>
        <taxon>Acidithiobacillia</taxon>
        <taxon>Acidithiobacillales</taxon>
        <taxon>Acidithiobacillaceae</taxon>
        <taxon>Acidithiobacillus</taxon>
    </lineage>
</organism>
<dbReference type="InterPro" id="IPR019080">
    <property type="entry name" value="YqaJ_viral_recombinase"/>
</dbReference>
<dbReference type="InterPro" id="IPR011335">
    <property type="entry name" value="Restrct_endonuc-II-like"/>
</dbReference>
<dbReference type="InterPro" id="IPR011604">
    <property type="entry name" value="PDDEXK-like_dom_sf"/>
</dbReference>
<evidence type="ECO:0000313" key="2">
    <source>
        <dbReference type="EMBL" id="OFC62490.1"/>
    </source>
</evidence>
<dbReference type="NCBIfam" id="TIGR03033">
    <property type="entry name" value="phage_rel_nuc"/>
    <property type="match status" value="1"/>
</dbReference>
<feature type="domain" description="YqaJ viral recombinase" evidence="1">
    <location>
        <begin position="13"/>
        <end position="146"/>
    </location>
</feature>
<gene>
    <name evidence="2" type="ORF">BAE30_01840</name>
</gene>
<dbReference type="InterPro" id="IPR017482">
    <property type="entry name" value="Lambda-type_endonuclease"/>
</dbReference>